<evidence type="ECO:0000256" key="3">
    <source>
        <dbReference type="SAM" id="SignalP"/>
    </source>
</evidence>
<feature type="chain" id="PRO_5047205432" evidence="3">
    <location>
        <begin position="26"/>
        <end position="436"/>
    </location>
</feature>
<feature type="non-terminal residue" evidence="4">
    <location>
        <position position="436"/>
    </location>
</feature>
<sequence>MKSGAGALLLAVWLAAARTAAGADALDGLSPVTRVVELLKDLQKLCEENLDAETTAFEKFKCWATTTVSVKTASNEKAEARLESLEQYIADLEAGRIELTSERSDLEKEIAGLTADLENAEALRDREHEDFLAAEEETKKAIAAVEEAVGVLEEAQPGGGSFLTVDRKAGAGRLRSGAADFDKLMRAVDFGKRFLSRGDAVFLERVLTGDVPEWDWKKLNRKAEFKMSYTTRTAKIVQVLKNIKFTFAQTLNDMVKKEEAAVETYEKLKESKTGQKDAAEEALGKMELEGAARGQTKSEAQSEVDDLKTQMENDEKFIGQAKAELKEKEDEWVERKKIRMDEISAISEAIRVLHSDDARGVGGPLQAVAVVAGLRPGLVPRVPVRAGLPVPGPRPRAARLRAAPRVHRGPPRRGPRWRGPAAPGARRADPGGRRRR</sequence>
<keyword evidence="3" id="KW-0732">Signal</keyword>
<comment type="caution">
    <text evidence="4">The sequence shown here is derived from an EMBL/GenBank/DDBJ whole genome shotgun (WGS) entry which is preliminary data.</text>
</comment>
<evidence type="ECO:0000256" key="2">
    <source>
        <dbReference type="SAM" id="MobiDB-lite"/>
    </source>
</evidence>
<evidence type="ECO:0000313" key="4">
    <source>
        <dbReference type="EMBL" id="CAK0790190.1"/>
    </source>
</evidence>
<keyword evidence="5" id="KW-1185">Reference proteome</keyword>
<feature type="region of interest" description="Disordered" evidence="2">
    <location>
        <begin position="386"/>
        <end position="436"/>
    </location>
</feature>
<feature type="compositionally biased region" description="Basic and acidic residues" evidence="2">
    <location>
        <begin position="426"/>
        <end position="436"/>
    </location>
</feature>
<dbReference type="EMBL" id="CAUYUJ010000376">
    <property type="protein sequence ID" value="CAK0790190.1"/>
    <property type="molecule type" value="Genomic_DNA"/>
</dbReference>
<feature type="compositionally biased region" description="Basic residues" evidence="2">
    <location>
        <begin position="396"/>
        <end position="416"/>
    </location>
</feature>
<dbReference type="Proteomes" id="UP001189429">
    <property type="component" value="Unassembled WGS sequence"/>
</dbReference>
<evidence type="ECO:0000313" key="5">
    <source>
        <dbReference type="Proteomes" id="UP001189429"/>
    </source>
</evidence>
<proteinExistence type="predicted"/>
<feature type="coiled-coil region" evidence="1">
    <location>
        <begin position="248"/>
        <end position="331"/>
    </location>
</feature>
<name>A0ABN9PBK1_9DINO</name>
<feature type="signal peptide" evidence="3">
    <location>
        <begin position="1"/>
        <end position="25"/>
    </location>
</feature>
<keyword evidence="1" id="KW-0175">Coiled coil</keyword>
<evidence type="ECO:0000256" key="1">
    <source>
        <dbReference type="SAM" id="Coils"/>
    </source>
</evidence>
<organism evidence="4 5">
    <name type="scientific">Prorocentrum cordatum</name>
    <dbReference type="NCBI Taxonomy" id="2364126"/>
    <lineage>
        <taxon>Eukaryota</taxon>
        <taxon>Sar</taxon>
        <taxon>Alveolata</taxon>
        <taxon>Dinophyceae</taxon>
        <taxon>Prorocentrales</taxon>
        <taxon>Prorocentraceae</taxon>
        <taxon>Prorocentrum</taxon>
    </lineage>
</organism>
<feature type="coiled-coil region" evidence="1">
    <location>
        <begin position="75"/>
        <end position="137"/>
    </location>
</feature>
<reference evidence="4" key="1">
    <citation type="submission" date="2023-10" db="EMBL/GenBank/DDBJ databases">
        <authorList>
            <person name="Chen Y."/>
            <person name="Shah S."/>
            <person name="Dougan E. K."/>
            <person name="Thang M."/>
            <person name="Chan C."/>
        </authorList>
    </citation>
    <scope>NUCLEOTIDE SEQUENCE [LARGE SCALE GENOMIC DNA]</scope>
</reference>
<accession>A0ABN9PBK1</accession>
<protein>
    <submittedName>
        <fullName evidence="4">Uncharacterized protein</fullName>
    </submittedName>
</protein>
<gene>
    <name evidence="4" type="ORF">PCOR1329_LOCUS1538</name>
</gene>